<protein>
    <submittedName>
        <fullName evidence="2">3-hydroxyacyl-ACP dehydratase</fullName>
    </submittedName>
</protein>
<dbReference type="Pfam" id="PF22818">
    <property type="entry name" value="ApeI-like"/>
    <property type="match status" value="1"/>
</dbReference>
<gene>
    <name evidence="2" type="ORF">D4L85_32075</name>
</gene>
<organism evidence="2 3">
    <name type="scientific">Chryseolinea soli</name>
    <dbReference type="NCBI Taxonomy" id="2321403"/>
    <lineage>
        <taxon>Bacteria</taxon>
        <taxon>Pseudomonadati</taxon>
        <taxon>Bacteroidota</taxon>
        <taxon>Cytophagia</taxon>
        <taxon>Cytophagales</taxon>
        <taxon>Fulvivirgaceae</taxon>
        <taxon>Chryseolinea</taxon>
    </lineage>
</organism>
<dbReference type="EMBL" id="CP032382">
    <property type="protein sequence ID" value="AYB34936.1"/>
    <property type="molecule type" value="Genomic_DNA"/>
</dbReference>
<evidence type="ECO:0000313" key="3">
    <source>
        <dbReference type="Proteomes" id="UP000266183"/>
    </source>
</evidence>
<evidence type="ECO:0000313" key="2">
    <source>
        <dbReference type="EMBL" id="AYB34936.1"/>
    </source>
</evidence>
<dbReference type="RefSeq" id="WP_119758189.1">
    <property type="nucleotide sequence ID" value="NZ_CP032382.1"/>
</dbReference>
<proteinExistence type="predicted"/>
<dbReference type="Proteomes" id="UP000266183">
    <property type="component" value="Chromosome"/>
</dbReference>
<dbReference type="GO" id="GO:0016829">
    <property type="term" value="F:lyase activity"/>
    <property type="evidence" value="ECO:0007669"/>
    <property type="project" value="UniProtKB-KW"/>
</dbReference>
<evidence type="ECO:0000259" key="1">
    <source>
        <dbReference type="Pfam" id="PF22818"/>
    </source>
</evidence>
<reference evidence="3" key="1">
    <citation type="submission" date="2018-09" db="EMBL/GenBank/DDBJ databases">
        <title>Chryseolinea sp. KIS68-18 isolated from soil.</title>
        <authorList>
            <person name="Weon H.-Y."/>
            <person name="Kwon S.-W."/>
            <person name="Lee S.A."/>
        </authorList>
    </citation>
    <scope>NUCLEOTIDE SEQUENCE [LARGE SCALE GENOMIC DNA]</scope>
    <source>
        <strain evidence="3">KIS68-18</strain>
    </source>
</reference>
<sequence>MMLLNDFYTLSHHEATPGTVKATLALRRDHKIFEGHFPGLPIVPGVCMMQIVRELMEVTTKKTLRIAEADNMKFLSVINPDQNKDVEASLSYTEEPGQWIVNATLFAGAVTFFKLKATLKIA</sequence>
<dbReference type="Gene3D" id="3.10.129.10">
    <property type="entry name" value="Hotdog Thioesterase"/>
    <property type="match status" value="1"/>
</dbReference>
<keyword evidence="3" id="KW-1185">Reference proteome</keyword>
<dbReference type="SUPFAM" id="SSF54637">
    <property type="entry name" value="Thioesterase/thiol ester dehydrase-isomerase"/>
    <property type="match status" value="1"/>
</dbReference>
<name>A0A385SWJ7_9BACT</name>
<feature type="domain" description="ApeI dehydratase-like" evidence="1">
    <location>
        <begin position="16"/>
        <end position="94"/>
    </location>
</feature>
<dbReference type="AlphaFoldDB" id="A0A385SWJ7"/>
<accession>A0A385SWJ7</accession>
<dbReference type="KEGG" id="chk:D4L85_32075"/>
<dbReference type="InterPro" id="IPR054545">
    <property type="entry name" value="ApeI-like"/>
</dbReference>
<dbReference type="InterPro" id="IPR029069">
    <property type="entry name" value="HotDog_dom_sf"/>
</dbReference>
<dbReference type="OrthoDB" id="9772788at2"/>